<dbReference type="InParanoid" id="F4RSH4"/>
<keyword evidence="2" id="KW-1185">Reference proteome</keyword>
<protein>
    <submittedName>
        <fullName evidence="1">Uncharacterized protein</fullName>
    </submittedName>
</protein>
<proteinExistence type="predicted"/>
<reference evidence="2" key="1">
    <citation type="journal article" date="2011" name="Proc. Natl. Acad. Sci. U.S.A.">
        <title>Obligate biotrophy features unraveled by the genomic analysis of rust fungi.</title>
        <authorList>
            <person name="Duplessis S."/>
            <person name="Cuomo C.A."/>
            <person name="Lin Y.-C."/>
            <person name="Aerts A."/>
            <person name="Tisserant E."/>
            <person name="Veneault-Fourrey C."/>
            <person name="Joly D.L."/>
            <person name="Hacquard S."/>
            <person name="Amselem J."/>
            <person name="Cantarel B.L."/>
            <person name="Chiu R."/>
            <person name="Coutinho P.M."/>
            <person name="Feau N."/>
            <person name="Field M."/>
            <person name="Frey P."/>
            <person name="Gelhaye E."/>
            <person name="Goldberg J."/>
            <person name="Grabherr M.G."/>
            <person name="Kodira C.D."/>
            <person name="Kohler A."/>
            <person name="Kuees U."/>
            <person name="Lindquist E.A."/>
            <person name="Lucas S.M."/>
            <person name="Mago R."/>
            <person name="Mauceli E."/>
            <person name="Morin E."/>
            <person name="Murat C."/>
            <person name="Pangilinan J.L."/>
            <person name="Park R."/>
            <person name="Pearson M."/>
            <person name="Quesneville H."/>
            <person name="Rouhier N."/>
            <person name="Sakthikumar S."/>
            <person name="Salamov A.A."/>
            <person name="Schmutz J."/>
            <person name="Selles B."/>
            <person name="Shapiro H."/>
            <person name="Tanguay P."/>
            <person name="Tuskan G.A."/>
            <person name="Henrissat B."/>
            <person name="Van de Peer Y."/>
            <person name="Rouze P."/>
            <person name="Ellis J.G."/>
            <person name="Dodds P.N."/>
            <person name="Schein J.E."/>
            <person name="Zhong S."/>
            <person name="Hamelin R.C."/>
            <person name="Grigoriev I.V."/>
            <person name="Szabo L.J."/>
            <person name="Martin F."/>
        </authorList>
    </citation>
    <scope>NUCLEOTIDE SEQUENCE [LARGE SCALE GENOMIC DNA]</scope>
    <source>
        <strain evidence="2">98AG31 / pathotype 3-4-7</strain>
    </source>
</reference>
<dbReference type="EMBL" id="GL883117">
    <property type="protein sequence ID" value="EGG04601.1"/>
    <property type="molecule type" value="Genomic_DNA"/>
</dbReference>
<dbReference type="KEGG" id="mlr:MELLADRAFT_108256"/>
<organism evidence="2">
    <name type="scientific">Melampsora larici-populina (strain 98AG31 / pathotype 3-4-7)</name>
    <name type="common">Poplar leaf rust fungus</name>
    <dbReference type="NCBI Taxonomy" id="747676"/>
    <lineage>
        <taxon>Eukaryota</taxon>
        <taxon>Fungi</taxon>
        <taxon>Dikarya</taxon>
        <taxon>Basidiomycota</taxon>
        <taxon>Pucciniomycotina</taxon>
        <taxon>Pucciniomycetes</taxon>
        <taxon>Pucciniales</taxon>
        <taxon>Melampsoraceae</taxon>
        <taxon>Melampsora</taxon>
    </lineage>
</organism>
<evidence type="ECO:0000313" key="1">
    <source>
        <dbReference type="EMBL" id="EGG04601.1"/>
    </source>
</evidence>
<name>F4RSH4_MELLP</name>
<accession>F4RSH4</accession>
<dbReference type="Proteomes" id="UP000001072">
    <property type="component" value="Unassembled WGS sequence"/>
</dbReference>
<dbReference type="RefSeq" id="XP_007412040.1">
    <property type="nucleotide sequence ID" value="XM_007411978.1"/>
</dbReference>
<dbReference type="GeneID" id="18923425"/>
<dbReference type="HOGENOM" id="CLU_097631_0_0_1"/>
<evidence type="ECO:0000313" key="2">
    <source>
        <dbReference type="Proteomes" id="UP000001072"/>
    </source>
</evidence>
<sequence length="226" mass="24949">MELENSFTTIMTAIVPSTADGVRIDFEDSQFGWHTANTSLSLKDSNETGHVIEPLKAIGHVWGPDTLKRGRTYVLVGPFGQDLMTGENVIKYHSATKTEVGTHGADLDDLAGKALVNGLGLLLNVSYAEDPEIEGGWNLTVNAKHEWYDSVGEIMLEFAITYVFGHITPHRSKWGPIQAGATMWLNGTVFKKDPVSNRFIVKYLHVSTCYLQWIGDSGNVDRQPRG</sequence>
<dbReference type="OrthoDB" id="10476163at2759"/>
<dbReference type="VEuPathDB" id="FungiDB:MELLADRAFT_108256"/>
<gene>
    <name evidence="1" type="ORF">MELLADRAFT_108256</name>
</gene>
<dbReference type="AlphaFoldDB" id="F4RSH4"/>